<sequence length="683" mass="73360">MPEYLAPGVFVEEVSFRSKSIEGVSTTTTGFIGPCRYGPVTEEPDILTSLTEFERRHGDGNLLGFGNDGSTTATNYLWQAARSFFEEGGKRLYVSRVFRPRSGAYPTDLAATFGAAPYADGHGRLLVGTSDQFRIVARYPGAFGNLQVRFTVKLGANVLGALPDPGGGPTLTPTLANLADGDVVWISTAAAALNAPAGGPNPPAAVRAIADLPLYVARKSVSGVWSFTAGVAPAGVPGGTTTFSLADFALTLTPGTGDSIRPVGLSLEVLTAEGQSLGAWSGLPLEPAHKTAGVPDGLFDLFSVSGPGSAGLPIVLLNGSAPATNLIDNGSDLLKALDALSTGLDLKITQIEWDDAAQTELAALRKKFERGLTATAWLAGGNDGLLPGRTEYEGRADPTQDYTTGFKQFESLEDISIVAAPGSTWRASSRPEDVAAITNLLIAHAEKMRYRIAVLDSHEGQKIADVRKLKAKLDSKYAALYYPWVTVFDPVTRQPLNLPPSGFVAGIYARNDTERAVYKAPANEVVRGAIGFETPINTAQQEVLNPEGINCFRFFEGRGNRLWGARTISSDPEWKYVNLRRYFAYLERSIDKGTQWAVFEPNGEALWANVRATVRDFLVNEWANGALLGDKPEKAFFVRCDRSTMTQNDLDNGRLVCLVGVAPLRPAEFVIFRIGQWTADQKS</sequence>
<evidence type="ECO:0000313" key="5">
    <source>
        <dbReference type="Proteomes" id="UP001606302"/>
    </source>
</evidence>
<feature type="domain" description="Tail sheath protein subtilisin-like" evidence="2">
    <location>
        <begin position="399"/>
        <end position="567"/>
    </location>
</feature>
<comment type="caution">
    <text evidence="4">The sequence shown here is derived from an EMBL/GenBank/DDBJ whole genome shotgun (WGS) entry which is preliminary data.</text>
</comment>
<dbReference type="Gene3D" id="3.40.50.11780">
    <property type="match status" value="2"/>
</dbReference>
<dbReference type="Pfam" id="PF17482">
    <property type="entry name" value="Phage_sheath_1C"/>
    <property type="match status" value="1"/>
</dbReference>
<dbReference type="InterPro" id="IPR020287">
    <property type="entry name" value="Tail_sheath_C"/>
</dbReference>
<protein>
    <submittedName>
        <fullName evidence="4">Phage tail sheath family protein</fullName>
    </submittedName>
</protein>
<gene>
    <name evidence="4" type="ORF">ACG04Q_24995</name>
</gene>
<dbReference type="InterPro" id="IPR052042">
    <property type="entry name" value="Tail_sheath_structural"/>
</dbReference>
<evidence type="ECO:0000259" key="2">
    <source>
        <dbReference type="Pfam" id="PF04984"/>
    </source>
</evidence>
<dbReference type="PANTHER" id="PTHR35861">
    <property type="match status" value="1"/>
</dbReference>
<name>A0ABW7GSA5_9BURK</name>
<proteinExistence type="inferred from homology"/>
<evidence type="ECO:0000259" key="3">
    <source>
        <dbReference type="Pfam" id="PF17482"/>
    </source>
</evidence>
<comment type="similarity">
    <text evidence="1">Belongs to the myoviridae tail sheath protein family.</text>
</comment>
<dbReference type="InterPro" id="IPR035089">
    <property type="entry name" value="Phage_sheath_subtilisin"/>
</dbReference>
<feature type="domain" description="Tail sheath protein C-terminal" evidence="3">
    <location>
        <begin position="569"/>
        <end position="674"/>
    </location>
</feature>
<dbReference type="Proteomes" id="UP001606302">
    <property type="component" value="Unassembled WGS sequence"/>
</dbReference>
<dbReference type="RefSeq" id="WP_394514513.1">
    <property type="nucleotide sequence ID" value="NZ_JBIGHX010000012.1"/>
</dbReference>
<dbReference type="Pfam" id="PF04984">
    <property type="entry name" value="Phage_sheath_1"/>
    <property type="match status" value="1"/>
</dbReference>
<reference evidence="4 5" key="1">
    <citation type="submission" date="2024-08" db="EMBL/GenBank/DDBJ databases">
        <authorList>
            <person name="Lu H."/>
        </authorList>
    </citation>
    <scope>NUCLEOTIDE SEQUENCE [LARGE SCALE GENOMIC DNA]</scope>
    <source>
        <strain evidence="4 5">DXS20W</strain>
    </source>
</reference>
<keyword evidence="5" id="KW-1185">Reference proteome</keyword>
<accession>A0ABW7GSA5</accession>
<evidence type="ECO:0000313" key="4">
    <source>
        <dbReference type="EMBL" id="MFG6464854.1"/>
    </source>
</evidence>
<organism evidence="4 5">
    <name type="scientific">Pelomonas lactea</name>
    <dbReference type="NCBI Taxonomy" id="3299030"/>
    <lineage>
        <taxon>Bacteria</taxon>
        <taxon>Pseudomonadati</taxon>
        <taxon>Pseudomonadota</taxon>
        <taxon>Betaproteobacteria</taxon>
        <taxon>Burkholderiales</taxon>
        <taxon>Sphaerotilaceae</taxon>
        <taxon>Roseateles</taxon>
    </lineage>
</organism>
<dbReference type="PANTHER" id="PTHR35861:SF1">
    <property type="entry name" value="PHAGE TAIL SHEATH PROTEIN"/>
    <property type="match status" value="1"/>
</dbReference>
<evidence type="ECO:0000256" key="1">
    <source>
        <dbReference type="ARBA" id="ARBA00008005"/>
    </source>
</evidence>
<dbReference type="EMBL" id="JBIGHX010000012">
    <property type="protein sequence ID" value="MFG6464854.1"/>
    <property type="molecule type" value="Genomic_DNA"/>
</dbReference>